<dbReference type="PANTHER" id="PTHR36713:SF1">
    <property type="entry name" value="OS09G0344700 PROTEIN"/>
    <property type="match status" value="1"/>
</dbReference>
<protein>
    <submittedName>
        <fullName evidence="2">Uncharacterized protein</fullName>
    </submittedName>
</protein>
<keyword evidence="3" id="KW-1185">Reference proteome</keyword>
<accession>A0A834XFI2</accession>
<gene>
    <name evidence="2" type="ORF">G2W53_000257</name>
</gene>
<dbReference type="Proteomes" id="UP000634136">
    <property type="component" value="Unassembled WGS sequence"/>
</dbReference>
<feature type="compositionally biased region" description="Basic and acidic residues" evidence="1">
    <location>
        <begin position="151"/>
        <end position="170"/>
    </location>
</feature>
<name>A0A834XFI2_9FABA</name>
<evidence type="ECO:0000313" key="2">
    <source>
        <dbReference type="EMBL" id="KAF7843352.1"/>
    </source>
</evidence>
<reference evidence="2" key="1">
    <citation type="submission" date="2020-09" db="EMBL/GenBank/DDBJ databases">
        <title>Genome-Enabled Discovery of Anthraquinone Biosynthesis in Senna tora.</title>
        <authorList>
            <person name="Kang S.-H."/>
            <person name="Pandey R.P."/>
            <person name="Lee C.-M."/>
            <person name="Sim J.-S."/>
            <person name="Jeong J.-T."/>
            <person name="Choi B.-S."/>
            <person name="Jung M."/>
            <person name="Ginzburg D."/>
            <person name="Zhao K."/>
            <person name="Won S.Y."/>
            <person name="Oh T.-J."/>
            <person name="Yu Y."/>
            <person name="Kim N.-H."/>
            <person name="Lee O.R."/>
            <person name="Lee T.-H."/>
            <person name="Bashyal P."/>
            <person name="Kim T.-S."/>
            <person name="Lee W.-H."/>
            <person name="Kawkins C."/>
            <person name="Kim C.-K."/>
            <person name="Kim J.S."/>
            <person name="Ahn B.O."/>
            <person name="Rhee S.Y."/>
            <person name="Sohng J.K."/>
        </authorList>
    </citation>
    <scope>NUCLEOTIDE SEQUENCE</scope>
    <source>
        <tissue evidence="2">Leaf</tissue>
    </source>
</reference>
<feature type="region of interest" description="Disordered" evidence="1">
    <location>
        <begin position="143"/>
        <end position="176"/>
    </location>
</feature>
<dbReference type="EMBL" id="JAAIUW010000001">
    <property type="protein sequence ID" value="KAF7843352.1"/>
    <property type="molecule type" value="Genomic_DNA"/>
</dbReference>
<evidence type="ECO:0000256" key="1">
    <source>
        <dbReference type="SAM" id="MobiDB-lite"/>
    </source>
</evidence>
<dbReference type="OrthoDB" id="773986at2759"/>
<dbReference type="AlphaFoldDB" id="A0A834XFI2"/>
<evidence type="ECO:0000313" key="3">
    <source>
        <dbReference type="Proteomes" id="UP000634136"/>
    </source>
</evidence>
<dbReference type="PANTHER" id="PTHR36713">
    <property type="entry name" value="OS09G0344700 PROTEIN"/>
    <property type="match status" value="1"/>
</dbReference>
<organism evidence="2 3">
    <name type="scientific">Senna tora</name>
    <dbReference type="NCBI Taxonomy" id="362788"/>
    <lineage>
        <taxon>Eukaryota</taxon>
        <taxon>Viridiplantae</taxon>
        <taxon>Streptophyta</taxon>
        <taxon>Embryophyta</taxon>
        <taxon>Tracheophyta</taxon>
        <taxon>Spermatophyta</taxon>
        <taxon>Magnoliopsida</taxon>
        <taxon>eudicotyledons</taxon>
        <taxon>Gunneridae</taxon>
        <taxon>Pentapetalae</taxon>
        <taxon>rosids</taxon>
        <taxon>fabids</taxon>
        <taxon>Fabales</taxon>
        <taxon>Fabaceae</taxon>
        <taxon>Caesalpinioideae</taxon>
        <taxon>Cassia clade</taxon>
        <taxon>Senna</taxon>
    </lineage>
</organism>
<proteinExistence type="predicted"/>
<sequence>METTQEQETRLLHQIVPPRLEDAGLEDCALPPDSIKEAFFKAASAVKTRAASIFSADDDKDDAACVKDPWPTAKDTSDAVIGIEPENEASGPCTVEKGCEIGADKVKVFGGGGGIEEEEIGDKVVVGDGGVKLGEEGKACVGDSQGLGIEGDVKNGGSDEGKEKEGKRPTLVEGFV</sequence>
<comment type="caution">
    <text evidence="2">The sequence shown here is derived from an EMBL/GenBank/DDBJ whole genome shotgun (WGS) entry which is preliminary data.</text>
</comment>